<reference evidence="2 3" key="2">
    <citation type="submission" date="2019-09" db="EMBL/GenBank/DDBJ databases">
        <authorList>
            <person name="Jin C."/>
        </authorList>
    </citation>
    <scope>NUCLEOTIDE SEQUENCE [LARGE SCALE GENOMIC DNA]</scope>
    <source>
        <strain evidence="2 3">BN140078</strain>
    </source>
</reference>
<dbReference type="AlphaFoldDB" id="A0A5B2VNQ4"/>
<sequence length="306" mass="33956">MNYPVIPSIPFVRSLKKCIFSIGILLCSSAFVKSQNNRFTFSTGAVINENDFSWSIAGNLQGQSPNVLSELHFNNITSLGFYLSGTYSPVKCLRLDAYYQRNGVISGSGEDTDYKGDDRTDPTFQQPFSSNKGYLEVLRIGAKAIFLQRGTFSLGAGAAYKSAKQSFAILSPELTDLRSTYTAKWRGPAFSVEGNYVINHSFSVGADITYAVISYRGEANWNLIDIFMQPLSFAQTARGHGMDYSIKFRYSANDFLSFSLDGMFGNTRVFQGTDISYLRNGMQLSTQFNGSRNDYYGARLGATVQF</sequence>
<reference evidence="2 3" key="1">
    <citation type="submission" date="2019-09" db="EMBL/GenBank/DDBJ databases">
        <title>Chitinophaga ginsengihumi sp. nov., isolated from soil of ginseng rhizosphere.</title>
        <authorList>
            <person name="Lee J."/>
        </authorList>
    </citation>
    <scope>NUCLEOTIDE SEQUENCE [LARGE SCALE GENOMIC DNA]</scope>
    <source>
        <strain evidence="2 3">BN140078</strain>
    </source>
</reference>
<comment type="caution">
    <text evidence="2">The sequence shown here is derived from an EMBL/GenBank/DDBJ whole genome shotgun (WGS) entry which is preliminary data.</text>
</comment>
<evidence type="ECO:0000313" key="3">
    <source>
        <dbReference type="Proteomes" id="UP000324611"/>
    </source>
</evidence>
<gene>
    <name evidence="2" type="ORF">F0L74_31520</name>
</gene>
<dbReference type="RefSeq" id="WP_149841852.1">
    <property type="nucleotide sequence ID" value="NZ_VUOC01000004.1"/>
</dbReference>
<organism evidence="2 3">
    <name type="scientific">Chitinophaga agrisoli</name>
    <dbReference type="NCBI Taxonomy" id="2607653"/>
    <lineage>
        <taxon>Bacteria</taxon>
        <taxon>Pseudomonadati</taxon>
        <taxon>Bacteroidota</taxon>
        <taxon>Chitinophagia</taxon>
        <taxon>Chitinophagales</taxon>
        <taxon>Chitinophagaceae</taxon>
        <taxon>Chitinophaga</taxon>
    </lineage>
</organism>
<evidence type="ECO:0000313" key="2">
    <source>
        <dbReference type="EMBL" id="KAA2240675.1"/>
    </source>
</evidence>
<evidence type="ECO:0000259" key="1">
    <source>
        <dbReference type="Pfam" id="PF17251"/>
    </source>
</evidence>
<dbReference type="InterPro" id="IPR035163">
    <property type="entry name" value="Pom"/>
</dbReference>
<feature type="domain" description="Protochlamydia outer membrane protein" evidence="1">
    <location>
        <begin position="169"/>
        <end position="301"/>
    </location>
</feature>
<protein>
    <recommendedName>
        <fullName evidence="1">Protochlamydia outer membrane protein domain-containing protein</fullName>
    </recommendedName>
</protein>
<dbReference type="Gene3D" id="2.40.128.90">
    <property type="entry name" value="OMPT-like"/>
    <property type="match status" value="1"/>
</dbReference>
<accession>A0A5B2VNQ4</accession>
<name>A0A5B2VNQ4_9BACT</name>
<dbReference type="Pfam" id="PF17251">
    <property type="entry name" value="Pom"/>
    <property type="match status" value="1"/>
</dbReference>
<dbReference type="EMBL" id="VUOC01000004">
    <property type="protein sequence ID" value="KAA2240675.1"/>
    <property type="molecule type" value="Genomic_DNA"/>
</dbReference>
<dbReference type="Proteomes" id="UP000324611">
    <property type="component" value="Unassembled WGS sequence"/>
</dbReference>
<keyword evidence="3" id="KW-1185">Reference proteome</keyword>
<dbReference type="InterPro" id="IPR053724">
    <property type="entry name" value="OMP_A26_sf"/>
</dbReference>
<proteinExistence type="predicted"/>